<evidence type="ECO:0000256" key="1">
    <source>
        <dbReference type="SAM" id="MobiDB-lite"/>
    </source>
</evidence>
<gene>
    <name evidence="3" type="ORF">GCM10011354_35670</name>
</gene>
<dbReference type="EMBL" id="BMHA01000018">
    <property type="protein sequence ID" value="GGI09759.1"/>
    <property type="molecule type" value="Genomic_DNA"/>
</dbReference>
<dbReference type="InterPro" id="IPR003615">
    <property type="entry name" value="HNH_nuc"/>
</dbReference>
<name>A0A8J3EW80_9ACTN</name>
<dbReference type="AlphaFoldDB" id="A0A8J3EW80"/>
<evidence type="ECO:0000259" key="2">
    <source>
        <dbReference type="Pfam" id="PF02720"/>
    </source>
</evidence>
<comment type="caution">
    <text evidence="3">The sequence shown here is derived from an EMBL/GenBank/DDBJ whole genome shotgun (WGS) entry which is preliminary data.</text>
</comment>
<evidence type="ECO:0000313" key="4">
    <source>
        <dbReference type="Proteomes" id="UP000650511"/>
    </source>
</evidence>
<feature type="domain" description="DUF222" evidence="2">
    <location>
        <begin position="98"/>
        <end position="374"/>
    </location>
</feature>
<feature type="region of interest" description="Disordered" evidence="1">
    <location>
        <begin position="225"/>
        <end position="249"/>
    </location>
</feature>
<feature type="region of interest" description="Disordered" evidence="1">
    <location>
        <begin position="403"/>
        <end position="530"/>
    </location>
</feature>
<feature type="compositionally biased region" description="Basic and acidic residues" evidence="1">
    <location>
        <begin position="505"/>
        <end position="518"/>
    </location>
</feature>
<organism evidence="3 4">
    <name type="scientific">Egicoccus halophilus</name>
    <dbReference type="NCBI Taxonomy" id="1670830"/>
    <lineage>
        <taxon>Bacteria</taxon>
        <taxon>Bacillati</taxon>
        <taxon>Actinomycetota</taxon>
        <taxon>Nitriliruptoria</taxon>
        <taxon>Egicoccales</taxon>
        <taxon>Egicoccaceae</taxon>
        <taxon>Egicoccus</taxon>
    </lineage>
</organism>
<sequence length="530" mass="57042">MLLLEAFPDLVAEPATSYDPALPTAAPTSGGGVDLDYPVLAQAPLLGQLLATLRQVDRLIADAIDTIVELQDTELAETVTGVPLEQWLLIVARRTGTDRRMLLTTADVCRRLPALRHAFTAGRISWSQVRTLVLQLHRLPHRLDRQLDAAVEQAIDRAETADPDNLATLTGWLVSDLTTTDETDQPDDGSGPVEYLTLQPRLDGTGGRFHGEAGPETFARLEAATDPGPVGGPTRTRFGASPDPDRTAGSIAERGRRRLHTLLDRLETTTCTTCTTTDQDGGSSGGRVGRRRLPPVRLLLRAELDTLCDRRQTPAQLLTRLVGGRMTLTATAARRLIDERGAELRTIVLDTTGNVVGVGRRTRIPPGWLTDAVLAVHDTCTEPGCNIAATACDLDHATPWHPTRADHPPGTTDAGNVGPLCRTANRTKEPDGWTATQTPDGTRHWHHPHTGLTIDTLPATTRLRVPPPDDLTLADPAPHHRSTAAPDGHDPPTSPPLTGSTRLVHPGEHPDRPARDVPKPGTGSDPPLPF</sequence>
<protein>
    <recommendedName>
        <fullName evidence="2">DUF222 domain-containing protein</fullName>
    </recommendedName>
</protein>
<dbReference type="Proteomes" id="UP000650511">
    <property type="component" value="Unassembled WGS sequence"/>
</dbReference>
<reference evidence="3" key="1">
    <citation type="journal article" date="2014" name="Int. J. Syst. Evol. Microbiol.">
        <title>Complete genome sequence of Corynebacterium casei LMG S-19264T (=DSM 44701T), isolated from a smear-ripened cheese.</title>
        <authorList>
            <consortium name="US DOE Joint Genome Institute (JGI-PGF)"/>
            <person name="Walter F."/>
            <person name="Albersmeier A."/>
            <person name="Kalinowski J."/>
            <person name="Ruckert C."/>
        </authorList>
    </citation>
    <scope>NUCLEOTIDE SEQUENCE</scope>
    <source>
        <strain evidence="3">CGMCC 1.14988</strain>
    </source>
</reference>
<reference evidence="3" key="2">
    <citation type="submission" date="2020-09" db="EMBL/GenBank/DDBJ databases">
        <authorList>
            <person name="Sun Q."/>
            <person name="Zhou Y."/>
        </authorList>
    </citation>
    <scope>NUCLEOTIDE SEQUENCE</scope>
    <source>
        <strain evidence="3">CGMCC 1.14988</strain>
    </source>
</reference>
<accession>A0A8J3EW80</accession>
<evidence type="ECO:0000313" key="3">
    <source>
        <dbReference type="EMBL" id="GGI09759.1"/>
    </source>
</evidence>
<dbReference type="OrthoDB" id="3656171at2"/>
<dbReference type="InterPro" id="IPR003870">
    <property type="entry name" value="DUF222"/>
</dbReference>
<dbReference type="Pfam" id="PF02720">
    <property type="entry name" value="DUF222"/>
    <property type="match status" value="1"/>
</dbReference>
<keyword evidence="4" id="KW-1185">Reference proteome</keyword>
<dbReference type="RefSeq" id="WP_130650181.1">
    <property type="nucleotide sequence ID" value="NZ_BMHA01000018.1"/>
</dbReference>
<dbReference type="CDD" id="cd00085">
    <property type="entry name" value="HNHc"/>
    <property type="match status" value="1"/>
</dbReference>
<proteinExistence type="predicted"/>